<evidence type="ECO:0000313" key="9">
    <source>
        <dbReference type="EMBL" id="KAL1565876.1"/>
    </source>
</evidence>
<evidence type="ECO:0000256" key="4">
    <source>
        <dbReference type="ARBA" id="ARBA00034479"/>
    </source>
</evidence>
<keyword evidence="10" id="KW-1185">Reference proteome</keyword>
<keyword evidence="2 9" id="KW-0808">Transferase</keyword>
<protein>
    <submittedName>
        <fullName evidence="9">Trans-resveratrol di-O-methyltransferase</fullName>
        <ecNumber evidence="9">2.1.1.240</ecNumber>
    </submittedName>
</protein>
<gene>
    <name evidence="9" type="ORF">AAHA92_01553</name>
</gene>
<dbReference type="SUPFAM" id="SSF46785">
    <property type="entry name" value="Winged helix' DNA-binding domain"/>
    <property type="match status" value="1"/>
</dbReference>
<dbReference type="InterPro" id="IPR029063">
    <property type="entry name" value="SAM-dependent_MTases_sf"/>
</dbReference>
<evidence type="ECO:0000256" key="1">
    <source>
        <dbReference type="ARBA" id="ARBA00022603"/>
    </source>
</evidence>
<dbReference type="GO" id="GO:0102303">
    <property type="term" value="F:resveratrol 3,5-O-dimethyltransferase activity"/>
    <property type="evidence" value="ECO:0007669"/>
    <property type="project" value="UniProtKB-EC"/>
</dbReference>
<comment type="pathway">
    <text evidence="4">Flavonoid metabolism.</text>
</comment>
<dbReference type="InterPro" id="IPR036390">
    <property type="entry name" value="WH_DNA-bd_sf"/>
</dbReference>
<dbReference type="InterPro" id="IPR012967">
    <property type="entry name" value="COMT_dimerisation"/>
</dbReference>
<dbReference type="Pfam" id="PF08100">
    <property type="entry name" value="Dimerisation"/>
    <property type="match status" value="1"/>
</dbReference>
<dbReference type="EMBL" id="JBEAFC010000002">
    <property type="protein sequence ID" value="KAL1565876.1"/>
    <property type="molecule type" value="Genomic_DNA"/>
</dbReference>
<dbReference type="PROSITE" id="PS51683">
    <property type="entry name" value="SAM_OMT_II"/>
    <property type="match status" value="1"/>
</dbReference>
<dbReference type="SUPFAM" id="SSF53335">
    <property type="entry name" value="S-adenosyl-L-methionine-dependent methyltransferases"/>
    <property type="match status" value="1"/>
</dbReference>
<dbReference type="InterPro" id="IPR001077">
    <property type="entry name" value="COMT_C"/>
</dbReference>
<evidence type="ECO:0000256" key="2">
    <source>
        <dbReference type="ARBA" id="ARBA00022679"/>
    </source>
</evidence>
<keyword evidence="1 9" id="KW-0489">Methyltransferase</keyword>
<dbReference type="Gene3D" id="1.10.10.10">
    <property type="entry name" value="Winged helix-like DNA-binding domain superfamily/Winged helix DNA-binding domain"/>
    <property type="match status" value="1"/>
</dbReference>
<sequence>MTSPNHDLLTSQAHVWNHLYSYINSMSLKCAIQLGIPDAIDAHGGPMPLSRLSAALSVPPAKSDALRRLMRLLVHSKFFEKVNVSDSNEDAYVLTGASRLLLRRSTLNMAPLVLVVLDRISVDPWHGMGEWLRDGRASMFETEHGSSFWEYAEGSARLDGLFNEGMASDAGCVAGVLGRDGRRVFEGVGTVVDVGGGIGATARGFAAEFPGSEWVVLDLPRVVEGLEGSEKLRFVGGDMFESIPQADAVFLKWVLHDWSDEDCVKILKNCKEAISTKGGKVILVELVVEDREEDDKATETQLFFDLTMMAVINGKERNEKEWAKLFFTAGFGNYKITPVLGLRSVIEVFP</sequence>
<dbReference type="GO" id="GO:0008757">
    <property type="term" value="F:S-adenosylmethionine-dependent methyltransferase activity"/>
    <property type="evidence" value="ECO:0007669"/>
    <property type="project" value="UniProtKB-ARBA"/>
</dbReference>
<organism evidence="9 10">
    <name type="scientific">Salvia divinorum</name>
    <name type="common">Maria pastora</name>
    <name type="synonym">Diviner's sage</name>
    <dbReference type="NCBI Taxonomy" id="28513"/>
    <lineage>
        <taxon>Eukaryota</taxon>
        <taxon>Viridiplantae</taxon>
        <taxon>Streptophyta</taxon>
        <taxon>Embryophyta</taxon>
        <taxon>Tracheophyta</taxon>
        <taxon>Spermatophyta</taxon>
        <taxon>Magnoliopsida</taxon>
        <taxon>eudicotyledons</taxon>
        <taxon>Gunneridae</taxon>
        <taxon>Pentapetalae</taxon>
        <taxon>asterids</taxon>
        <taxon>lamiids</taxon>
        <taxon>Lamiales</taxon>
        <taxon>Lamiaceae</taxon>
        <taxon>Nepetoideae</taxon>
        <taxon>Mentheae</taxon>
        <taxon>Salviinae</taxon>
        <taxon>Salvia</taxon>
        <taxon>Salvia subgen. Calosphace</taxon>
    </lineage>
</organism>
<evidence type="ECO:0000256" key="6">
    <source>
        <dbReference type="PIRSR" id="PIRSR005739-1"/>
    </source>
</evidence>
<feature type="active site" description="Proton acceptor" evidence="6">
    <location>
        <position position="256"/>
    </location>
</feature>
<evidence type="ECO:0000256" key="3">
    <source>
        <dbReference type="ARBA" id="ARBA00022691"/>
    </source>
</evidence>
<accession>A0ABD1IAY0</accession>
<dbReference type="Pfam" id="PF00891">
    <property type="entry name" value="Methyltransf_2"/>
    <property type="match status" value="1"/>
</dbReference>
<dbReference type="AlphaFoldDB" id="A0ABD1IAY0"/>
<dbReference type="PIRSF" id="PIRSF005739">
    <property type="entry name" value="O-mtase"/>
    <property type="match status" value="1"/>
</dbReference>
<dbReference type="Proteomes" id="UP001567538">
    <property type="component" value="Unassembled WGS sequence"/>
</dbReference>
<comment type="similarity">
    <text evidence="5">Belongs to the class I-like SAM-binding methyltransferase superfamily. Cation-independent O-methyltransferase family. COMT subfamily.</text>
</comment>
<dbReference type="PANTHER" id="PTHR11746">
    <property type="entry name" value="O-METHYLTRANSFERASE"/>
    <property type="match status" value="1"/>
</dbReference>
<evidence type="ECO:0000259" key="8">
    <source>
        <dbReference type="Pfam" id="PF08100"/>
    </source>
</evidence>
<dbReference type="EC" id="2.1.1.240" evidence="9"/>
<reference evidence="9 10" key="1">
    <citation type="submission" date="2024-06" db="EMBL/GenBank/DDBJ databases">
        <title>A chromosome level genome sequence of Diviner's sage (Salvia divinorum).</title>
        <authorList>
            <person name="Ford S.A."/>
            <person name="Ro D.-K."/>
            <person name="Ness R.W."/>
            <person name="Phillips M.A."/>
        </authorList>
    </citation>
    <scope>NUCLEOTIDE SEQUENCE [LARGE SCALE GENOMIC DNA]</scope>
    <source>
        <strain evidence="9">SAF-2024a</strain>
        <tissue evidence="9">Leaf</tissue>
    </source>
</reference>
<name>A0ABD1IAY0_SALDI</name>
<keyword evidence="3" id="KW-0949">S-adenosyl-L-methionine</keyword>
<dbReference type="InterPro" id="IPR036388">
    <property type="entry name" value="WH-like_DNA-bd_sf"/>
</dbReference>
<proteinExistence type="inferred from homology"/>
<evidence type="ECO:0000256" key="5">
    <source>
        <dbReference type="ARBA" id="ARBA00034481"/>
    </source>
</evidence>
<comment type="caution">
    <text evidence="9">The sequence shown here is derived from an EMBL/GenBank/DDBJ whole genome shotgun (WGS) entry which is preliminary data.</text>
</comment>
<dbReference type="Gene3D" id="3.40.50.150">
    <property type="entry name" value="Vaccinia Virus protein VP39"/>
    <property type="match status" value="1"/>
</dbReference>
<dbReference type="FunFam" id="1.10.10.10:FF:000213">
    <property type="entry name" value="Coniferyl alcohol 9-O-methyltransferase"/>
    <property type="match status" value="1"/>
</dbReference>
<evidence type="ECO:0000259" key="7">
    <source>
        <dbReference type="Pfam" id="PF00891"/>
    </source>
</evidence>
<dbReference type="GO" id="GO:0032259">
    <property type="term" value="P:methylation"/>
    <property type="evidence" value="ECO:0007669"/>
    <property type="project" value="UniProtKB-KW"/>
</dbReference>
<feature type="domain" description="O-methyltransferase C-terminal" evidence="7">
    <location>
        <begin position="125"/>
        <end position="331"/>
    </location>
</feature>
<evidence type="ECO:0000313" key="10">
    <source>
        <dbReference type="Proteomes" id="UP001567538"/>
    </source>
</evidence>
<dbReference type="FunFam" id="3.40.50.150:FF:000057">
    <property type="entry name" value="O-methyltransferase ZRP4"/>
    <property type="match status" value="1"/>
</dbReference>
<dbReference type="InterPro" id="IPR016461">
    <property type="entry name" value="COMT-like"/>
</dbReference>
<feature type="domain" description="O-methyltransferase dimerisation" evidence="8">
    <location>
        <begin position="16"/>
        <end position="103"/>
    </location>
</feature>